<dbReference type="GO" id="GO:0031956">
    <property type="term" value="F:medium-chain fatty acid-CoA ligase activity"/>
    <property type="evidence" value="ECO:0007669"/>
    <property type="project" value="TreeGrafter"/>
</dbReference>
<dbReference type="InterPro" id="IPR025110">
    <property type="entry name" value="AMP-bd_C"/>
</dbReference>
<evidence type="ECO:0000256" key="2">
    <source>
        <dbReference type="ARBA" id="ARBA00022598"/>
    </source>
</evidence>
<proteinExistence type="inferred from homology"/>
<evidence type="ECO:0000256" key="1">
    <source>
        <dbReference type="ARBA" id="ARBA00006432"/>
    </source>
</evidence>
<gene>
    <name evidence="5" type="ordered locus">PCC8801_1206</name>
</gene>
<dbReference type="eggNOG" id="COG0318">
    <property type="taxonomic scope" value="Bacteria"/>
</dbReference>
<accession>B7K2D7</accession>
<name>B7K2D7_RIPO1</name>
<dbReference type="Gene3D" id="3.40.50.12780">
    <property type="entry name" value="N-terminal domain of ligase-like"/>
    <property type="match status" value="1"/>
</dbReference>
<dbReference type="InterPro" id="IPR042099">
    <property type="entry name" value="ANL_N_sf"/>
</dbReference>
<dbReference type="NCBIfam" id="NF005662">
    <property type="entry name" value="PRK07445.1-4"/>
    <property type="match status" value="1"/>
</dbReference>
<dbReference type="InterPro" id="IPR000873">
    <property type="entry name" value="AMP-dep_synth/lig_dom"/>
</dbReference>
<evidence type="ECO:0000259" key="3">
    <source>
        <dbReference type="Pfam" id="PF00501"/>
    </source>
</evidence>
<evidence type="ECO:0000259" key="4">
    <source>
        <dbReference type="Pfam" id="PF13193"/>
    </source>
</evidence>
<evidence type="ECO:0000313" key="6">
    <source>
        <dbReference type="Proteomes" id="UP000008204"/>
    </source>
</evidence>
<comment type="similarity">
    <text evidence="1">Belongs to the ATP-dependent AMP-binding enzyme family.</text>
</comment>
<dbReference type="HOGENOM" id="CLU_000022_59_3_3"/>
<dbReference type="SUPFAM" id="SSF56801">
    <property type="entry name" value="Acetyl-CoA synthetase-like"/>
    <property type="match status" value="1"/>
</dbReference>
<dbReference type="InterPro" id="IPR045851">
    <property type="entry name" value="AMP-bd_C_sf"/>
</dbReference>
<keyword evidence="2 5" id="KW-0436">Ligase</keyword>
<dbReference type="KEGG" id="cyp:PCC8801_1206"/>
<dbReference type="Pfam" id="PF13193">
    <property type="entry name" value="AMP-binding_C"/>
    <property type="match status" value="1"/>
</dbReference>
<dbReference type="OrthoDB" id="9765680at2"/>
<dbReference type="Gene3D" id="3.30.300.30">
    <property type="match status" value="1"/>
</dbReference>
<organism evidence="5 6">
    <name type="scientific">Rippkaea orientalis (strain PCC 8801 / RF-1)</name>
    <name type="common">Cyanothece sp. (strain PCC 8801)</name>
    <dbReference type="NCBI Taxonomy" id="41431"/>
    <lineage>
        <taxon>Bacteria</taxon>
        <taxon>Bacillati</taxon>
        <taxon>Cyanobacteriota</taxon>
        <taxon>Cyanophyceae</taxon>
        <taxon>Oscillatoriophycideae</taxon>
        <taxon>Chroococcales</taxon>
        <taxon>Aphanothecaceae</taxon>
        <taxon>Rippkaea</taxon>
        <taxon>Rippkaea orientalis</taxon>
    </lineage>
</organism>
<dbReference type="RefSeq" id="WP_012594547.1">
    <property type="nucleotide sequence ID" value="NC_011726.1"/>
</dbReference>
<evidence type="ECO:0000313" key="5">
    <source>
        <dbReference type="EMBL" id="ACK65273.1"/>
    </source>
</evidence>
<dbReference type="Pfam" id="PF00501">
    <property type="entry name" value="AMP-binding"/>
    <property type="match status" value="1"/>
</dbReference>
<dbReference type="Proteomes" id="UP000008204">
    <property type="component" value="Chromosome"/>
</dbReference>
<sequence>MEELLATLKNRSNQSWLIGYNSEDFCQLTQDFISQFSQAKIQINNPKIILAEADPYQFLAAFLAGVITESSIFLGNHQWGKQEWQEVLNLVKPDLIIGLDHLKINFFNSSNNLIKTKELNQENNLAINLKHKIMIPTGGSSGKIRFAIHTWETLANSVQGFLDYFQINQVNSFCCLPVYHVSGLMQFMRSFLTQGKLAIVPYHKLKKETNLPKNVESFFISLVPTQLQVLLELYPHWLAEFKTVLLGGAPPWLSLLELARNHKINLALTYGMTETASQIVTLKPQDFLKGNNSTGQILPHAQVKIVDPLNNLLDCYQTGIIIIESNSSFLGYYPQINPTKILKTDDLGYFDSQDYLHIVGRNSQKIITGGENVYPTEVETAILATGLVQDVAVIGTPDNHWGQAVTAIYIPKDDTIFRETIQTAIQDKLSRFKQPKYWICVNRLPRNQQGKINLQKLDEIVIVHRERNSENIDNTASFR</sequence>
<dbReference type="EMBL" id="CP001287">
    <property type="protein sequence ID" value="ACK65273.1"/>
    <property type="molecule type" value="Genomic_DNA"/>
</dbReference>
<dbReference type="PANTHER" id="PTHR43201:SF5">
    <property type="entry name" value="MEDIUM-CHAIN ACYL-COA LIGASE ACSF2, MITOCHONDRIAL"/>
    <property type="match status" value="1"/>
</dbReference>
<protein>
    <submittedName>
        <fullName evidence="5">AMP-dependent synthetase and ligase</fullName>
    </submittedName>
</protein>
<feature type="domain" description="AMP-binding enzyme C-terminal" evidence="4">
    <location>
        <begin position="377"/>
        <end position="451"/>
    </location>
</feature>
<dbReference type="PANTHER" id="PTHR43201">
    <property type="entry name" value="ACYL-COA SYNTHETASE"/>
    <property type="match status" value="1"/>
</dbReference>
<dbReference type="NCBIfam" id="NF005663">
    <property type="entry name" value="PRK07445.1-5"/>
    <property type="match status" value="1"/>
</dbReference>
<dbReference type="AlphaFoldDB" id="B7K2D7"/>
<dbReference type="GO" id="GO:0006631">
    <property type="term" value="P:fatty acid metabolic process"/>
    <property type="evidence" value="ECO:0007669"/>
    <property type="project" value="TreeGrafter"/>
</dbReference>
<feature type="domain" description="AMP-dependent synthetase/ligase" evidence="3">
    <location>
        <begin position="133"/>
        <end position="333"/>
    </location>
</feature>
<dbReference type="STRING" id="41431.PCC8801_1206"/>
<keyword evidence="6" id="KW-1185">Reference proteome</keyword>
<reference evidence="6" key="1">
    <citation type="journal article" date="2011" name="MBio">
        <title>Novel metabolic attributes of the genus Cyanothece, comprising a group of unicellular nitrogen-fixing Cyanobacteria.</title>
        <authorList>
            <person name="Bandyopadhyay A."/>
            <person name="Elvitigala T."/>
            <person name="Welsh E."/>
            <person name="Stockel J."/>
            <person name="Liberton M."/>
            <person name="Min H."/>
            <person name="Sherman L.A."/>
            <person name="Pakrasi H.B."/>
        </authorList>
    </citation>
    <scope>NUCLEOTIDE SEQUENCE [LARGE SCALE GENOMIC DNA]</scope>
    <source>
        <strain evidence="6">PCC 8801</strain>
    </source>
</reference>